<keyword evidence="4" id="KW-1185">Reference proteome</keyword>
<feature type="transmembrane region" description="Helical" evidence="2">
    <location>
        <begin position="38"/>
        <end position="57"/>
    </location>
</feature>
<keyword evidence="2" id="KW-0472">Membrane</keyword>
<evidence type="ECO:0008006" key="5">
    <source>
        <dbReference type="Google" id="ProtNLM"/>
    </source>
</evidence>
<dbReference type="EMBL" id="AP026801">
    <property type="protein sequence ID" value="BDR56868.1"/>
    <property type="molecule type" value="Genomic_DNA"/>
</dbReference>
<evidence type="ECO:0000256" key="1">
    <source>
        <dbReference type="SAM" id="MobiDB-lite"/>
    </source>
</evidence>
<dbReference type="RefSeq" id="WP_317695426.1">
    <property type="nucleotide sequence ID" value="NZ_AP026801.1"/>
</dbReference>
<reference evidence="3 4" key="1">
    <citation type="journal article" date="2023" name="Microbiol. Spectr.">
        <title>Symbiosis of Carpenter Bees with Uncharacterized Lactic Acid Bacteria Showing NAD Auxotrophy.</title>
        <authorList>
            <person name="Kawasaki S."/>
            <person name="Ozawa K."/>
            <person name="Mori T."/>
            <person name="Yamamoto A."/>
            <person name="Ito M."/>
            <person name="Ohkuma M."/>
            <person name="Sakamoto M."/>
            <person name="Matsutani M."/>
        </authorList>
    </citation>
    <scope>NUCLEOTIDE SEQUENCE [LARGE SCALE GENOMIC DNA]</scope>
    <source>
        <strain evidence="3 4">KimC2</strain>
    </source>
</reference>
<evidence type="ECO:0000256" key="2">
    <source>
        <dbReference type="SAM" id="Phobius"/>
    </source>
</evidence>
<organism evidence="3 4">
    <name type="scientific">Xylocopilactobacillus apis</name>
    <dbReference type="NCBI Taxonomy" id="2932183"/>
    <lineage>
        <taxon>Bacteria</taxon>
        <taxon>Bacillati</taxon>
        <taxon>Bacillota</taxon>
        <taxon>Bacilli</taxon>
        <taxon>Lactobacillales</taxon>
        <taxon>Lactobacillaceae</taxon>
        <taxon>Xylocopilactobacillus</taxon>
    </lineage>
</organism>
<protein>
    <recommendedName>
        <fullName evidence="5">Holin</fullName>
    </recommendedName>
</protein>
<proteinExistence type="predicted"/>
<feature type="transmembrane region" description="Helical" evidence="2">
    <location>
        <begin position="6"/>
        <end position="26"/>
    </location>
</feature>
<evidence type="ECO:0000313" key="3">
    <source>
        <dbReference type="EMBL" id="BDR56868.1"/>
    </source>
</evidence>
<gene>
    <name evidence="3" type="ORF">KIMC2_14300</name>
</gene>
<keyword evidence="2" id="KW-0812">Transmembrane</keyword>
<dbReference type="AlphaFoldDB" id="A0AAU9DT05"/>
<evidence type="ECO:0000313" key="4">
    <source>
        <dbReference type="Proteomes" id="UP001321804"/>
    </source>
</evidence>
<keyword evidence="2" id="KW-1133">Transmembrane helix</keyword>
<sequence length="139" mass="14801">MELLQSLNLGTTAEIVIIVAIVYALVAAVKQTKLSNKWLPWISMILGIVAGLVSVLITSNHNFASAGFLGFIVGGFTSGLYDGISGFLKKAEDEAKLVMSFMPEHSKNDLDQGGNLQGKEIPETMPEKVGGTSDDSQSK</sequence>
<dbReference type="KEGG" id="xak:KIMC2_14300"/>
<name>A0AAU9DT05_9LACO</name>
<feature type="transmembrane region" description="Helical" evidence="2">
    <location>
        <begin position="63"/>
        <end position="81"/>
    </location>
</feature>
<dbReference type="InterPro" id="IPR009708">
    <property type="entry name" value="Phage_A118_holin/antiholin"/>
</dbReference>
<accession>A0AAU9DT05</accession>
<dbReference type="Pfam" id="PF06946">
    <property type="entry name" value="Phage_holin_5_1"/>
    <property type="match status" value="1"/>
</dbReference>
<dbReference type="Proteomes" id="UP001321804">
    <property type="component" value="Chromosome"/>
</dbReference>
<feature type="region of interest" description="Disordered" evidence="1">
    <location>
        <begin position="105"/>
        <end position="139"/>
    </location>
</feature>